<evidence type="ECO:0000313" key="6">
    <source>
        <dbReference type="Proteomes" id="UP000093226"/>
    </source>
</evidence>
<dbReference type="PRINTS" id="PR00081">
    <property type="entry name" value="GDHRDH"/>
</dbReference>
<dbReference type="EMBL" id="LVEO01000029">
    <property type="protein sequence ID" value="OCB68831.1"/>
    <property type="molecule type" value="Genomic_DNA"/>
</dbReference>
<dbReference type="EMBL" id="BJVF01000002">
    <property type="protein sequence ID" value="GEL11010.1"/>
    <property type="molecule type" value="Genomic_DNA"/>
</dbReference>
<dbReference type="FunFam" id="3.40.50.720:FF:000084">
    <property type="entry name" value="Short-chain dehydrogenase reductase"/>
    <property type="match status" value="1"/>
</dbReference>
<evidence type="ECO:0000256" key="2">
    <source>
        <dbReference type="ARBA" id="ARBA00023002"/>
    </source>
</evidence>
<dbReference type="SUPFAM" id="SSF51735">
    <property type="entry name" value="NAD(P)-binding Rossmann-fold domains"/>
    <property type="match status" value="1"/>
</dbReference>
<dbReference type="PANTHER" id="PTHR24321:SF8">
    <property type="entry name" value="ESTRADIOL 17-BETA-DEHYDROGENASE 8-RELATED"/>
    <property type="match status" value="1"/>
</dbReference>
<dbReference type="PANTHER" id="PTHR24321">
    <property type="entry name" value="DEHYDROGENASES, SHORT CHAIN"/>
    <property type="match status" value="1"/>
</dbReference>
<evidence type="ECO:0000256" key="1">
    <source>
        <dbReference type="ARBA" id="ARBA00006484"/>
    </source>
</evidence>
<dbReference type="Gene3D" id="3.40.50.720">
    <property type="entry name" value="NAD(P)-binding Rossmann-like Domain"/>
    <property type="match status" value="1"/>
</dbReference>
<dbReference type="CDD" id="cd05233">
    <property type="entry name" value="SDR_c"/>
    <property type="match status" value="1"/>
</dbReference>
<keyword evidence="7" id="KW-1185">Reference proteome</keyword>
<name>A0A1B9DGL0_9FLAO</name>
<dbReference type="PROSITE" id="PS00061">
    <property type="entry name" value="ADH_SHORT"/>
    <property type="match status" value="1"/>
</dbReference>
<proteinExistence type="inferred from homology"/>
<dbReference type="InterPro" id="IPR002347">
    <property type="entry name" value="SDR_fam"/>
</dbReference>
<dbReference type="Proteomes" id="UP000093226">
    <property type="component" value="Unassembled WGS sequence"/>
</dbReference>
<evidence type="ECO:0000313" key="3">
    <source>
        <dbReference type="EMBL" id="GEL11010.1"/>
    </source>
</evidence>
<sequence length="255" mass="27258">MKRFENKVCLVTGASSGIGRATAISFAKEGANVVVSDVNEAAGELVVNEIKALGKEAFFVKCDISQRAEVENMIQKTVKTFGRLDCAVNSAGIAGTLSLPTHEYPEDAWLQQININLTGTWYCVKYQLIEMLKQGGGNIVCVSSAAGLVGQPDNVPYCASKHGVIGIVKSAAIENATKNIRINAICPTAIETPMIMEGRRKLAHNPEALEAAINLQRMKRMGQPLEVADVALWMCSDQSTFITGHAMAVDGGAFA</sequence>
<comment type="caution">
    <text evidence="4">The sequence shown here is derived from an EMBL/GenBank/DDBJ whole genome shotgun (WGS) entry which is preliminary data.</text>
</comment>
<reference evidence="6" key="1">
    <citation type="submission" date="2016-03" db="EMBL/GenBank/DDBJ databases">
        <title>Draft genome sequence of Paenibacillus glacialis DSM 22343.</title>
        <authorList>
            <person name="Shin S.-K."/>
            <person name="Yi H."/>
        </authorList>
    </citation>
    <scope>NUCLEOTIDE SEQUENCE [LARGE SCALE GENOMIC DNA]</scope>
    <source>
        <strain evidence="6">NBRC 105008</strain>
    </source>
</reference>
<reference evidence="3 8" key="4">
    <citation type="submission" date="2019-07" db="EMBL/GenBank/DDBJ databases">
        <title>Whole genome shotgun sequence of Flavobacterium glycines NBRC 105008.</title>
        <authorList>
            <person name="Hosoyama A."/>
            <person name="Uohara A."/>
            <person name="Ohji S."/>
            <person name="Ichikawa N."/>
        </authorList>
    </citation>
    <scope>NUCLEOTIDE SEQUENCE [LARGE SCALE GENOMIC DNA]</scope>
    <source>
        <strain evidence="3 8">NBRC 105008</strain>
    </source>
</reference>
<evidence type="ECO:0000313" key="4">
    <source>
        <dbReference type="EMBL" id="OCB68831.1"/>
    </source>
</evidence>
<keyword evidence="2" id="KW-0560">Oxidoreductase</keyword>
<dbReference type="Proteomes" id="UP000321579">
    <property type="component" value="Unassembled WGS sequence"/>
</dbReference>
<evidence type="ECO:0000313" key="8">
    <source>
        <dbReference type="Proteomes" id="UP000321579"/>
    </source>
</evidence>
<comment type="similarity">
    <text evidence="1">Belongs to the short-chain dehydrogenases/reductases (SDR) family.</text>
</comment>
<dbReference type="NCBIfam" id="NF005559">
    <property type="entry name" value="PRK07231.1"/>
    <property type="match status" value="1"/>
</dbReference>
<dbReference type="InterPro" id="IPR036291">
    <property type="entry name" value="NAD(P)-bd_dom_sf"/>
</dbReference>
<organism evidence="4 6">
    <name type="scientific">Flavobacterium glycines</name>
    <dbReference type="NCBI Taxonomy" id="551990"/>
    <lineage>
        <taxon>Bacteria</taxon>
        <taxon>Pseudomonadati</taxon>
        <taxon>Bacteroidota</taxon>
        <taxon>Flavobacteriia</taxon>
        <taxon>Flavobacteriales</taxon>
        <taxon>Flavobacteriaceae</taxon>
        <taxon>Flavobacterium</taxon>
    </lineage>
</organism>
<reference evidence="4" key="2">
    <citation type="submission" date="2016-03" db="EMBL/GenBank/DDBJ databases">
        <authorList>
            <person name="Ploux O."/>
        </authorList>
    </citation>
    <scope>NUCLEOTIDE SEQUENCE</scope>
    <source>
        <strain evidence="4">NBRC 105008</strain>
    </source>
</reference>
<accession>A0A1B9DGL0</accession>
<reference evidence="5 7" key="3">
    <citation type="submission" date="2016-10" db="EMBL/GenBank/DDBJ databases">
        <authorList>
            <person name="Varghese N."/>
            <person name="Submissions S."/>
        </authorList>
    </citation>
    <scope>NUCLEOTIDE SEQUENCE [LARGE SCALE GENOMIC DNA]</scope>
    <source>
        <strain evidence="5 7">Gm-149</strain>
    </source>
</reference>
<dbReference type="RefSeq" id="WP_066329720.1">
    <property type="nucleotide sequence ID" value="NZ_BJVF01000002.1"/>
</dbReference>
<gene>
    <name evidence="4" type="ORF">FBGL_14685</name>
    <name evidence="3" type="ORF">FGL01_17490</name>
    <name evidence="5" type="ORF">SAMN05192550_1911</name>
</gene>
<dbReference type="Pfam" id="PF13561">
    <property type="entry name" value="adh_short_C2"/>
    <property type="match status" value="1"/>
</dbReference>
<dbReference type="PRINTS" id="PR00080">
    <property type="entry name" value="SDRFAMILY"/>
</dbReference>
<dbReference type="OrthoDB" id="597477at2"/>
<dbReference type="AlphaFoldDB" id="A0A1B9DGL0"/>
<dbReference type="EMBL" id="FNEO01000002">
    <property type="protein sequence ID" value="SDJ32532.1"/>
    <property type="molecule type" value="Genomic_DNA"/>
</dbReference>
<dbReference type="InterPro" id="IPR020904">
    <property type="entry name" value="Sc_DH/Rdtase_CS"/>
</dbReference>
<protein>
    <submittedName>
        <fullName evidence="5">NAD(P)-dependent dehydrogenase, short-chain alcohol dehydrogenase family</fullName>
    </submittedName>
    <submittedName>
        <fullName evidence="3">Short chain dehydrogenase</fullName>
    </submittedName>
</protein>
<dbReference type="Proteomes" id="UP000182367">
    <property type="component" value="Unassembled WGS sequence"/>
</dbReference>
<evidence type="ECO:0000313" key="7">
    <source>
        <dbReference type="Proteomes" id="UP000182367"/>
    </source>
</evidence>
<dbReference type="GO" id="GO:0016491">
    <property type="term" value="F:oxidoreductase activity"/>
    <property type="evidence" value="ECO:0007669"/>
    <property type="project" value="UniProtKB-KW"/>
</dbReference>
<evidence type="ECO:0000313" key="5">
    <source>
        <dbReference type="EMBL" id="SDJ32532.1"/>
    </source>
</evidence>
<dbReference type="STRING" id="551990.SAMN05192550_1911"/>